<organism evidence="2 3">
    <name type="scientific">Daphnia magna</name>
    <dbReference type="NCBI Taxonomy" id="35525"/>
    <lineage>
        <taxon>Eukaryota</taxon>
        <taxon>Metazoa</taxon>
        <taxon>Ecdysozoa</taxon>
        <taxon>Arthropoda</taxon>
        <taxon>Crustacea</taxon>
        <taxon>Branchiopoda</taxon>
        <taxon>Diplostraca</taxon>
        <taxon>Cladocera</taxon>
        <taxon>Anomopoda</taxon>
        <taxon>Daphniidae</taxon>
        <taxon>Daphnia</taxon>
    </lineage>
</organism>
<name>A0ABR0A4Z5_9CRUS</name>
<dbReference type="Proteomes" id="UP001234178">
    <property type="component" value="Unassembled WGS sequence"/>
</dbReference>
<evidence type="ECO:0000313" key="3">
    <source>
        <dbReference type="Proteomes" id="UP001234178"/>
    </source>
</evidence>
<protein>
    <submittedName>
        <fullName evidence="2">Uncharacterized protein</fullName>
    </submittedName>
</protein>
<proteinExistence type="predicted"/>
<feature type="region of interest" description="Disordered" evidence="1">
    <location>
        <begin position="65"/>
        <end position="96"/>
    </location>
</feature>
<comment type="caution">
    <text evidence="2">The sequence shown here is derived from an EMBL/GenBank/DDBJ whole genome shotgun (WGS) entry which is preliminary data.</text>
</comment>
<accession>A0ABR0A4Z5</accession>
<gene>
    <name evidence="2" type="ORF">OUZ56_002060</name>
</gene>
<dbReference type="EMBL" id="JAOYFB010000036">
    <property type="protein sequence ID" value="KAK4020064.1"/>
    <property type="molecule type" value="Genomic_DNA"/>
</dbReference>
<evidence type="ECO:0000256" key="1">
    <source>
        <dbReference type="SAM" id="MobiDB-lite"/>
    </source>
</evidence>
<reference evidence="2 3" key="1">
    <citation type="journal article" date="2023" name="Nucleic Acids Res.">
        <title>The hologenome of Daphnia magna reveals possible DNA methylation and microbiome-mediated evolution of the host genome.</title>
        <authorList>
            <person name="Chaturvedi A."/>
            <person name="Li X."/>
            <person name="Dhandapani V."/>
            <person name="Marshall H."/>
            <person name="Kissane S."/>
            <person name="Cuenca-Cambronero M."/>
            <person name="Asole G."/>
            <person name="Calvet F."/>
            <person name="Ruiz-Romero M."/>
            <person name="Marangio P."/>
            <person name="Guigo R."/>
            <person name="Rago D."/>
            <person name="Mirbahai L."/>
            <person name="Eastwood N."/>
            <person name="Colbourne J.K."/>
            <person name="Zhou J."/>
            <person name="Mallon E."/>
            <person name="Orsini L."/>
        </authorList>
    </citation>
    <scope>NUCLEOTIDE SEQUENCE [LARGE SCALE GENOMIC DNA]</scope>
    <source>
        <strain evidence="2">LRV0_1</strain>
    </source>
</reference>
<evidence type="ECO:0000313" key="2">
    <source>
        <dbReference type="EMBL" id="KAK4020064.1"/>
    </source>
</evidence>
<keyword evidence="3" id="KW-1185">Reference proteome</keyword>
<sequence>MRALVGEDVSADAVAKVRFRSFHLIKKEVWHYMEAAPLPSLFCSCPVCNRIQQFSTTDFSSIHYSSPPPNKNVCSSIPKLKPDTGSPMLRHQPSDL</sequence>